<evidence type="ECO:0000256" key="2">
    <source>
        <dbReference type="ARBA" id="ARBA00022656"/>
    </source>
</evidence>
<dbReference type="Gene3D" id="1.20.190.10">
    <property type="entry name" value="Pesticidal crystal protein, N-terminal domain"/>
    <property type="match status" value="1"/>
</dbReference>
<organism evidence="5 6">
    <name type="scientific">Gordonia hankookensis</name>
    <dbReference type="NCBI Taxonomy" id="589403"/>
    <lineage>
        <taxon>Bacteria</taxon>
        <taxon>Bacillati</taxon>
        <taxon>Actinomycetota</taxon>
        <taxon>Actinomycetes</taxon>
        <taxon>Mycobacteriales</taxon>
        <taxon>Gordoniaceae</taxon>
        <taxon>Gordonia</taxon>
    </lineage>
</organism>
<keyword evidence="2" id="KW-0800">Toxin</keyword>
<keyword evidence="6" id="KW-1185">Reference proteome</keyword>
<gene>
    <name evidence="5" type="ORF">IDF66_21395</name>
</gene>
<evidence type="ECO:0000313" key="5">
    <source>
        <dbReference type="EMBL" id="MBD1322141.1"/>
    </source>
</evidence>
<protein>
    <recommendedName>
        <fullName evidence="7">Pesticidal crystal protein N-terminal domain-containing protein</fullName>
    </recommendedName>
</protein>
<comment type="caution">
    <text evidence="5">The sequence shown here is derived from an EMBL/GenBank/DDBJ whole genome shotgun (WGS) entry which is preliminary data.</text>
</comment>
<keyword evidence="4" id="KW-0843">Virulence</keyword>
<evidence type="ECO:0000256" key="4">
    <source>
        <dbReference type="ARBA" id="ARBA00023026"/>
    </source>
</evidence>
<dbReference type="InterPro" id="IPR036716">
    <property type="entry name" value="Pest_crys_N_sf"/>
</dbReference>
<dbReference type="SUPFAM" id="SSF56849">
    <property type="entry name" value="delta-Endotoxin (insectocide), N-terminal domain"/>
    <property type="match status" value="1"/>
</dbReference>
<evidence type="ECO:0000256" key="1">
    <source>
        <dbReference type="ARBA" id="ARBA00007819"/>
    </source>
</evidence>
<evidence type="ECO:0000313" key="6">
    <source>
        <dbReference type="Proteomes" id="UP000602395"/>
    </source>
</evidence>
<dbReference type="RefSeq" id="WP_190268530.1">
    <property type="nucleotide sequence ID" value="NZ_BAABAD010000004.1"/>
</dbReference>
<proteinExistence type="inferred from homology"/>
<sequence>MSSKIDLSELTFNYRESRAMADNDDGSQQDWYMLVRNAAILGASYLPYVGTIASALLDALWPRDDGKDLSAWDQVKSEVENLIRENFDTHFLDEANVRIRVIEDRMKSYLREVQYAVRYDTPEQWQSAIISLVTTRDHLHSERVWLLAQGTSDETRRRLTLPHSVLLGTMVMTLQRDYYYICRDHKTMEDKHYQSYLQDRRDEADAYVAEMSEEVRASIAVAREHRKPQAAKDEADAVERHRMDGHVRDHRIAGWRTMNQFDRYAQLKLLSFVDLWQYFVNGAPGQSLPQYTIYSDPYGTADGHGVTVPEVPTPEYPGCIAVWADRFVNGVQVWYDTTAPRDTKQSPQSNGTPLMGRYVDWQHQHNWQFETSPTSTNYPVRALVRYADVIHGIGFENNTGQQTGVVGWETGGKDEKTVKIEFEGHRVRGVKIMGLSNAFDCADCIVIAFGPVDTDPNVPVAHTLFVYSPEELATDSLQDSTDDAPSEIPAEWVAERAAHWERIAETG</sequence>
<reference evidence="5 6" key="1">
    <citation type="submission" date="2020-09" db="EMBL/GenBank/DDBJ databases">
        <title>Novel species in genus Gordonia.</title>
        <authorList>
            <person name="Zhang G."/>
        </authorList>
    </citation>
    <scope>NUCLEOTIDE SEQUENCE [LARGE SCALE GENOMIC DNA]</scope>
    <source>
        <strain evidence="5 6">ON-33</strain>
    </source>
</reference>
<name>A0ABR7WHS8_9ACTN</name>
<comment type="similarity">
    <text evidence="1">Belongs to the delta endotoxin family.</text>
</comment>
<evidence type="ECO:0008006" key="7">
    <source>
        <dbReference type="Google" id="ProtNLM"/>
    </source>
</evidence>
<evidence type="ECO:0000256" key="3">
    <source>
        <dbReference type="ARBA" id="ARBA00022969"/>
    </source>
</evidence>
<dbReference type="Proteomes" id="UP000602395">
    <property type="component" value="Unassembled WGS sequence"/>
</dbReference>
<accession>A0ABR7WHS8</accession>
<dbReference type="EMBL" id="JACWMS010000005">
    <property type="protein sequence ID" value="MBD1322141.1"/>
    <property type="molecule type" value="Genomic_DNA"/>
</dbReference>
<keyword evidence="3" id="KW-0749">Sporulation</keyword>